<dbReference type="EMBL" id="BCWF01000021">
    <property type="protein sequence ID" value="GAT26958.1"/>
    <property type="molecule type" value="Genomic_DNA"/>
</dbReference>
<feature type="compositionally biased region" description="Polar residues" evidence="1">
    <location>
        <begin position="149"/>
        <end position="180"/>
    </location>
</feature>
<reference evidence="2 3" key="1">
    <citation type="journal article" date="2016" name="DNA Res.">
        <title>Genome sequence of Aspergillus luchuensis NBRC 4314.</title>
        <authorList>
            <person name="Yamada O."/>
            <person name="Machida M."/>
            <person name="Hosoyama A."/>
            <person name="Goto M."/>
            <person name="Takahashi T."/>
            <person name="Futagami T."/>
            <person name="Yamagata Y."/>
            <person name="Takeuchi M."/>
            <person name="Kobayashi T."/>
            <person name="Koike H."/>
            <person name="Abe K."/>
            <person name="Asai K."/>
            <person name="Arita M."/>
            <person name="Fujita N."/>
            <person name="Fukuda K."/>
            <person name="Higa K."/>
            <person name="Horikawa H."/>
            <person name="Ishikawa T."/>
            <person name="Jinno K."/>
            <person name="Kato Y."/>
            <person name="Kirimura K."/>
            <person name="Mizutani O."/>
            <person name="Nakasone K."/>
            <person name="Sano M."/>
            <person name="Shiraishi Y."/>
            <person name="Tsukahara M."/>
            <person name="Gomi K."/>
        </authorList>
    </citation>
    <scope>NUCLEOTIDE SEQUENCE [LARGE SCALE GENOMIC DNA]</scope>
    <source>
        <strain evidence="2 3">RIB 2604</strain>
    </source>
</reference>
<evidence type="ECO:0000256" key="1">
    <source>
        <dbReference type="SAM" id="MobiDB-lite"/>
    </source>
</evidence>
<dbReference type="AlphaFoldDB" id="A0A146FMQ9"/>
<name>A0A146FMQ9_ASPKA</name>
<dbReference type="GO" id="GO:0032981">
    <property type="term" value="P:mitochondrial respiratory chain complex I assembly"/>
    <property type="evidence" value="ECO:0007669"/>
    <property type="project" value="TreeGrafter"/>
</dbReference>
<evidence type="ECO:0000313" key="2">
    <source>
        <dbReference type="EMBL" id="GAT26958.1"/>
    </source>
</evidence>
<dbReference type="InterPro" id="IPR052618">
    <property type="entry name" value="ComplexI_NDUFA12"/>
</dbReference>
<proteinExistence type="predicted"/>
<feature type="region of interest" description="Disordered" evidence="1">
    <location>
        <begin position="143"/>
        <end position="214"/>
    </location>
</feature>
<dbReference type="VEuPathDB" id="FungiDB:ASPFODRAFT_202021"/>
<reference evidence="3" key="2">
    <citation type="submission" date="2016-02" db="EMBL/GenBank/DDBJ databases">
        <title>Genome sequencing of Aspergillus luchuensis NBRC 4314.</title>
        <authorList>
            <person name="Yamada O."/>
        </authorList>
    </citation>
    <scope>NUCLEOTIDE SEQUENCE [LARGE SCALE GENOMIC DNA]</scope>
    <source>
        <strain evidence="3">RIB 2604</strain>
    </source>
</reference>
<protein>
    <submittedName>
        <fullName evidence="2">Uncharacterized protein</fullName>
    </submittedName>
</protein>
<dbReference type="PANTHER" id="PTHR32470:SF2">
    <property type="entry name" value="NADH DEHYDROGENASE [UBIQUINONE] 1 ALPHA SUBCOMPLEX ASSEMBLY FACTOR 2"/>
    <property type="match status" value="1"/>
</dbReference>
<evidence type="ECO:0000313" key="3">
    <source>
        <dbReference type="Proteomes" id="UP000075230"/>
    </source>
</evidence>
<dbReference type="PANTHER" id="PTHR32470">
    <property type="entry name" value="ADH DEHYDROGENASE [UBIQUINONE] 1 ALPHA SUBCOMPLEX ASSEMBLY FACTOR 2"/>
    <property type="match status" value="1"/>
</dbReference>
<sequence length="214" mass="24202">MSPINSLWFKWKGLRLPWRRSFLVETLLNTSPSGTDLHGNTFWEFKDQLNAGRFRRIVKTDPKTHLADVQVSRKWHLQVSHSVSPTAAANTVPPVTTAQWHQWLRYVRADPPSIQEQQQDIIRQMQIKELARLADERWASKPSYLDMPKSQQQPLPATNTSDATVAQANKSPSEDTQTATAEAAKKNDPWAKAAAGAPGQKWQPDSWSPTASKR</sequence>
<dbReference type="Proteomes" id="UP000075230">
    <property type="component" value="Unassembled WGS sequence"/>
</dbReference>
<feature type="compositionally biased region" description="Polar residues" evidence="1">
    <location>
        <begin position="203"/>
        <end position="214"/>
    </location>
</feature>
<comment type="caution">
    <text evidence="2">The sequence shown here is derived from an EMBL/GenBank/DDBJ whole genome shotgun (WGS) entry which is preliminary data.</text>
</comment>
<organism evidence="2 3">
    <name type="scientific">Aspergillus kawachii</name>
    <name type="common">White koji mold</name>
    <name type="synonym">Aspergillus awamori var. kawachi</name>
    <dbReference type="NCBI Taxonomy" id="1069201"/>
    <lineage>
        <taxon>Eukaryota</taxon>
        <taxon>Fungi</taxon>
        <taxon>Dikarya</taxon>
        <taxon>Ascomycota</taxon>
        <taxon>Pezizomycotina</taxon>
        <taxon>Eurotiomycetes</taxon>
        <taxon>Eurotiomycetidae</taxon>
        <taxon>Eurotiales</taxon>
        <taxon>Aspergillaceae</taxon>
        <taxon>Aspergillus</taxon>
        <taxon>Aspergillus subgen. Circumdati</taxon>
    </lineage>
</organism>
<accession>A0A146FMQ9</accession>
<dbReference type="GO" id="GO:0005739">
    <property type="term" value="C:mitochondrion"/>
    <property type="evidence" value="ECO:0007669"/>
    <property type="project" value="TreeGrafter"/>
</dbReference>
<gene>
    <name evidence="2" type="ORF">RIB2604_02106410</name>
</gene>